<dbReference type="Pfam" id="PF03205">
    <property type="entry name" value="MobB"/>
    <property type="match status" value="1"/>
</dbReference>
<evidence type="ECO:0000313" key="2">
    <source>
        <dbReference type="EMBL" id="EKE78214.1"/>
    </source>
</evidence>
<organism evidence="2 3">
    <name type="scientific">Oceanibaculum indicum P24</name>
    <dbReference type="NCBI Taxonomy" id="1207063"/>
    <lineage>
        <taxon>Bacteria</taxon>
        <taxon>Pseudomonadati</taxon>
        <taxon>Pseudomonadota</taxon>
        <taxon>Alphaproteobacteria</taxon>
        <taxon>Rhodospirillales</taxon>
        <taxon>Oceanibaculaceae</taxon>
        <taxon>Oceanibaculum</taxon>
    </lineage>
</organism>
<dbReference type="InterPro" id="IPR052539">
    <property type="entry name" value="MGD_biosynthesis_adapter"/>
</dbReference>
<dbReference type="PANTHER" id="PTHR40072:SF1">
    <property type="entry name" value="MOLYBDOPTERIN-GUANINE DINUCLEOTIDE BIOSYNTHESIS ADAPTER PROTEIN"/>
    <property type="match status" value="1"/>
</dbReference>
<dbReference type="Gene3D" id="3.40.50.300">
    <property type="entry name" value="P-loop containing nucleotide triphosphate hydrolases"/>
    <property type="match status" value="1"/>
</dbReference>
<dbReference type="PANTHER" id="PTHR40072">
    <property type="entry name" value="MOLYBDOPTERIN-GUANINE DINUCLEOTIDE BIOSYNTHESIS ADAPTER PROTEIN-RELATED"/>
    <property type="match status" value="1"/>
</dbReference>
<comment type="caution">
    <text evidence="2">The sequence shown here is derived from an EMBL/GenBank/DDBJ whole genome shotgun (WGS) entry which is preliminary data.</text>
</comment>
<evidence type="ECO:0000259" key="1">
    <source>
        <dbReference type="Pfam" id="PF03205"/>
    </source>
</evidence>
<dbReference type="NCBIfam" id="TIGR00176">
    <property type="entry name" value="mobB"/>
    <property type="match status" value="1"/>
</dbReference>
<gene>
    <name evidence="2" type="ORF">P24_04275</name>
</gene>
<dbReference type="GO" id="GO:0005525">
    <property type="term" value="F:GTP binding"/>
    <property type="evidence" value="ECO:0007669"/>
    <property type="project" value="InterPro"/>
</dbReference>
<feature type="domain" description="Molybdopterin-guanine dinucleotide biosynthesis protein B (MobB)" evidence="1">
    <location>
        <begin position="3"/>
        <end position="135"/>
    </location>
</feature>
<dbReference type="RefSeq" id="WP_008943471.1">
    <property type="nucleotide sequence ID" value="NZ_AMRL01000003.1"/>
</dbReference>
<dbReference type="eggNOG" id="COG1763">
    <property type="taxonomic scope" value="Bacteria"/>
</dbReference>
<dbReference type="Proteomes" id="UP000006746">
    <property type="component" value="Unassembled WGS sequence"/>
</dbReference>
<keyword evidence="3" id="KW-1185">Reference proteome</keyword>
<dbReference type="SUPFAM" id="SSF52540">
    <property type="entry name" value="P-loop containing nucleoside triphosphate hydrolases"/>
    <property type="match status" value="1"/>
</dbReference>
<sequence length="167" mass="18062">MRIFGIAGWSGSGKTTLLTGLIPLIVRAGVTVSTVKHAHHAFDVDKPGKDSYRHREAGATEVMISSAARWALMHEHRGAPEPTLSDLIRNMTPVDLLLVEGFKHEGHEKLEVYRPSVGKPPLYREDSKVVAVASDAALADATVPVLPIDDLDAIARFILTHCGLAAR</sequence>
<dbReference type="InterPro" id="IPR027417">
    <property type="entry name" value="P-loop_NTPase"/>
</dbReference>
<name>K2K5S8_9PROT</name>
<dbReference type="STRING" id="1207063.P24_04275"/>
<dbReference type="GO" id="GO:0006777">
    <property type="term" value="P:Mo-molybdopterin cofactor biosynthetic process"/>
    <property type="evidence" value="ECO:0007669"/>
    <property type="project" value="InterPro"/>
</dbReference>
<dbReference type="EMBL" id="AMRL01000003">
    <property type="protein sequence ID" value="EKE78214.1"/>
    <property type="molecule type" value="Genomic_DNA"/>
</dbReference>
<dbReference type="CDD" id="cd03116">
    <property type="entry name" value="MobB"/>
    <property type="match status" value="1"/>
</dbReference>
<accession>K2K5S8</accession>
<dbReference type="AlphaFoldDB" id="K2K5S8"/>
<dbReference type="InterPro" id="IPR004435">
    <property type="entry name" value="MobB_dom"/>
</dbReference>
<evidence type="ECO:0000313" key="3">
    <source>
        <dbReference type="Proteomes" id="UP000006746"/>
    </source>
</evidence>
<proteinExistence type="predicted"/>
<reference evidence="2 3" key="1">
    <citation type="journal article" date="2012" name="J. Bacteriol.">
        <title>Genome Sequence of Oceanibaculum indicum Type Strain P24.</title>
        <authorList>
            <person name="Lai Q."/>
            <person name="Shao Z."/>
        </authorList>
    </citation>
    <scope>NUCLEOTIDE SEQUENCE [LARGE SCALE GENOMIC DNA]</scope>
    <source>
        <strain evidence="2 3">P24</strain>
    </source>
</reference>
<dbReference type="PATRIC" id="fig|1207063.3.peg.864"/>
<protein>
    <submittedName>
        <fullName evidence="2">Molybdopterin-guanine dinucleotide biosynthesis MobB region</fullName>
    </submittedName>
</protein>